<dbReference type="Gene3D" id="3.40.50.2000">
    <property type="entry name" value="Glycogen Phosphorylase B"/>
    <property type="match status" value="1"/>
</dbReference>
<dbReference type="GO" id="GO:0016757">
    <property type="term" value="F:glycosyltransferase activity"/>
    <property type="evidence" value="ECO:0007669"/>
    <property type="project" value="InterPro"/>
</dbReference>
<keyword evidence="2 3" id="KW-0802">TPR repeat</keyword>
<dbReference type="InterPro" id="IPR011990">
    <property type="entry name" value="TPR-like_helical_dom_sf"/>
</dbReference>
<feature type="repeat" description="TPR" evidence="3">
    <location>
        <begin position="176"/>
        <end position="209"/>
    </location>
</feature>
<sequence length="550" mass="59510">MSAVIPSAAAVDTLLPLLLAAVERRHGGDWMGALACLDEVLRVDPHFLPAQIERAPVLAHLGRYEEALAALDEFLRLVPAPEISAIYDDIRQMAFAAFAAAIGTVEEVAARLRRAALYCQVGEPAQALADYEAALARSPDAVDALNGCGTALLALNRHDEALTAYRRACELAPLRAEFHYNQGNVLQQQGRLAEARIAYQRAIALVPDFAEAQLEIAHCWLGEGDARGWGGLEWRWQTAQLKRHWLACGRPLWLGKAGVDVLPPNAGEPLGTVDLAGKTLLVWAEQGFGDAIQFARFVPRLAQSTSAARVILRVPAPLQRLLAELAVNAPTLHVVGDDGDLPPHDAHVPLLSLPLALGLDAPASEKGAPYLRADPIEVAHWRARLGPAAGRRVGLVWAGRQYGVLNRTRDLSLCELRPLVAAEENLGVELISLQRDVPAADQETLAQWPSLRQLSGAFPDFAATAAVLEAVDLVICVDTAVAHLAGALGIPCWLLLRYGSEWRWQYGRSDSPWYRSLRIFRQTRAGDWGTVIAEVCAALAGVPERQSVAA</sequence>
<dbReference type="InterPro" id="IPR002201">
    <property type="entry name" value="Glyco_trans_9"/>
</dbReference>
<dbReference type="PROSITE" id="PS50005">
    <property type="entry name" value="TPR"/>
    <property type="match status" value="2"/>
</dbReference>
<keyword evidence="1" id="KW-0677">Repeat</keyword>
<dbReference type="SMART" id="SM00028">
    <property type="entry name" value="TPR"/>
    <property type="match status" value="5"/>
</dbReference>
<comment type="caution">
    <text evidence="4">The sequence shown here is derived from an EMBL/GenBank/DDBJ whole genome shotgun (WGS) entry which is preliminary data.</text>
</comment>
<dbReference type="Proteomes" id="UP000480275">
    <property type="component" value="Unassembled WGS sequence"/>
</dbReference>
<proteinExistence type="predicted"/>
<dbReference type="PANTHER" id="PTHR44858:SF1">
    <property type="entry name" value="UDP-N-ACETYLGLUCOSAMINE--PEPTIDE N-ACETYLGLUCOSAMINYLTRANSFERASE SPINDLY-RELATED"/>
    <property type="match status" value="1"/>
</dbReference>
<reference evidence="4 5" key="1">
    <citation type="submission" date="2019-10" db="EMBL/GenBank/DDBJ databases">
        <title>Whole-genome sequence of the purple nonsulfur photosynthetic bacterium Rhodocyclus tenuis.</title>
        <authorList>
            <person name="Kyndt J.A."/>
            <person name="Meyer T.E."/>
        </authorList>
    </citation>
    <scope>NUCLEOTIDE SEQUENCE [LARGE SCALE GENOMIC DNA]</scope>
    <source>
        <strain evidence="4 5">DSM 110</strain>
    </source>
</reference>
<accession>A0A6L5JUS1</accession>
<feature type="repeat" description="TPR" evidence="3">
    <location>
        <begin position="142"/>
        <end position="175"/>
    </location>
</feature>
<evidence type="ECO:0000256" key="1">
    <source>
        <dbReference type="ARBA" id="ARBA00022737"/>
    </source>
</evidence>
<dbReference type="SUPFAM" id="SSF53756">
    <property type="entry name" value="UDP-Glycosyltransferase/glycogen phosphorylase"/>
    <property type="match status" value="1"/>
</dbReference>
<dbReference type="InterPro" id="IPR013105">
    <property type="entry name" value="TPR_2"/>
</dbReference>
<evidence type="ECO:0000256" key="3">
    <source>
        <dbReference type="PROSITE-ProRule" id="PRU00339"/>
    </source>
</evidence>
<dbReference type="AlphaFoldDB" id="A0A6L5JUS1"/>
<dbReference type="InterPro" id="IPR019734">
    <property type="entry name" value="TPR_rpt"/>
</dbReference>
<dbReference type="SUPFAM" id="SSF48452">
    <property type="entry name" value="TPR-like"/>
    <property type="match status" value="1"/>
</dbReference>
<dbReference type="Pfam" id="PF13432">
    <property type="entry name" value="TPR_16"/>
    <property type="match status" value="2"/>
</dbReference>
<protein>
    <submittedName>
        <fullName evidence="4">Tetratricopeptide repeat protein</fullName>
    </submittedName>
</protein>
<evidence type="ECO:0000313" key="4">
    <source>
        <dbReference type="EMBL" id="MQY51115.1"/>
    </source>
</evidence>
<dbReference type="Pfam" id="PF01075">
    <property type="entry name" value="Glyco_transf_9"/>
    <property type="match status" value="1"/>
</dbReference>
<dbReference type="Pfam" id="PF07719">
    <property type="entry name" value="TPR_2"/>
    <property type="match status" value="1"/>
</dbReference>
<dbReference type="InterPro" id="IPR050498">
    <property type="entry name" value="Ycf3"/>
</dbReference>
<evidence type="ECO:0000256" key="2">
    <source>
        <dbReference type="ARBA" id="ARBA00022803"/>
    </source>
</evidence>
<dbReference type="PANTHER" id="PTHR44858">
    <property type="entry name" value="TETRATRICOPEPTIDE REPEAT PROTEIN 6"/>
    <property type="match status" value="1"/>
</dbReference>
<evidence type="ECO:0000313" key="5">
    <source>
        <dbReference type="Proteomes" id="UP000480275"/>
    </source>
</evidence>
<dbReference type="Gene3D" id="1.25.40.10">
    <property type="entry name" value="Tetratricopeptide repeat domain"/>
    <property type="match status" value="3"/>
</dbReference>
<name>A0A6L5JUS1_RHOTE</name>
<gene>
    <name evidence="4" type="ORF">GHK24_04900</name>
</gene>
<dbReference type="OrthoDB" id="9814129at2"/>
<organism evidence="4 5">
    <name type="scientific">Rhodocyclus tenuis</name>
    <name type="common">Rhodospirillum tenue</name>
    <dbReference type="NCBI Taxonomy" id="1066"/>
    <lineage>
        <taxon>Bacteria</taxon>
        <taxon>Pseudomonadati</taxon>
        <taxon>Pseudomonadota</taxon>
        <taxon>Betaproteobacteria</taxon>
        <taxon>Rhodocyclales</taxon>
        <taxon>Rhodocyclaceae</taxon>
        <taxon>Rhodocyclus</taxon>
    </lineage>
</organism>
<dbReference type="EMBL" id="WIXJ01000002">
    <property type="protein sequence ID" value="MQY51115.1"/>
    <property type="molecule type" value="Genomic_DNA"/>
</dbReference>